<dbReference type="GO" id="GO:0030313">
    <property type="term" value="C:cell envelope"/>
    <property type="evidence" value="ECO:0007669"/>
    <property type="project" value="UniProtKB-SubCell"/>
</dbReference>
<organism evidence="6 7">
    <name type="scientific">Plebeiibacterium marinum</name>
    <dbReference type="NCBI Taxonomy" id="2992111"/>
    <lineage>
        <taxon>Bacteria</taxon>
        <taxon>Pseudomonadati</taxon>
        <taxon>Bacteroidota</taxon>
        <taxon>Bacteroidia</taxon>
        <taxon>Marinilabiliales</taxon>
        <taxon>Marinilabiliaceae</taxon>
        <taxon>Plebeiibacterium</taxon>
    </lineage>
</organism>
<dbReference type="PANTHER" id="PTHR42852:SF6">
    <property type="entry name" value="THIOL:DISULFIDE INTERCHANGE PROTEIN DSBE"/>
    <property type="match status" value="1"/>
</dbReference>
<dbReference type="CDD" id="cd02966">
    <property type="entry name" value="TlpA_like_family"/>
    <property type="match status" value="1"/>
</dbReference>
<dbReference type="SUPFAM" id="SSF52833">
    <property type="entry name" value="Thioredoxin-like"/>
    <property type="match status" value="1"/>
</dbReference>
<dbReference type="RefSeq" id="WP_301197977.1">
    <property type="nucleotide sequence ID" value="NZ_JAPDPI010000005.1"/>
</dbReference>
<keyword evidence="2" id="KW-0201">Cytochrome c-type biogenesis</keyword>
<dbReference type="InterPro" id="IPR050553">
    <property type="entry name" value="Thioredoxin_ResA/DsbE_sf"/>
</dbReference>
<evidence type="ECO:0000256" key="1">
    <source>
        <dbReference type="ARBA" id="ARBA00004196"/>
    </source>
</evidence>
<dbReference type="PROSITE" id="PS51352">
    <property type="entry name" value="THIOREDOXIN_2"/>
    <property type="match status" value="1"/>
</dbReference>
<name>A0AAE3SII8_9BACT</name>
<protein>
    <submittedName>
        <fullName evidence="6">AhpC/TSA family protein</fullName>
    </submittedName>
</protein>
<comment type="caution">
    <text evidence="6">The sequence shown here is derived from an EMBL/GenBank/DDBJ whole genome shotgun (WGS) entry which is preliminary data.</text>
</comment>
<evidence type="ECO:0000313" key="6">
    <source>
        <dbReference type="EMBL" id="MCW3804755.1"/>
    </source>
</evidence>
<reference evidence="6" key="1">
    <citation type="submission" date="2022-10" db="EMBL/GenBank/DDBJ databases">
        <authorList>
            <person name="Yu W.X."/>
        </authorList>
    </citation>
    <scope>NUCLEOTIDE SEQUENCE</scope>
    <source>
        <strain evidence="6">D04</strain>
    </source>
</reference>
<sequence>MKINYLCPFLGAFICFLLSCSNDNNETSYKLSGHLTGVKGKGVAILQDYQTYKEDTVPFIDGKFEFTGEQEIPKIYRLYFIGPADSLVTQCKSDLLYIENGDIHCSGEYHQLMNYIENNDPSLKRMTIKGGNTNAIYESYLNDIRPIMQEAIVVSNKLEYPGVAVENMTEEQYSEALQMQEQLDFLLSKRDSFKDKYIETYANSQLAYDFVLASIAKDRHYEEWIDENRAHGNGYPEDIAIPSTGKVEKWISLLNKQNTFSPNQMDTLRQLATKCSHLTPGAPFIDGYITTLSGDSVLLSSQLKEGQYTLIDCWASWCHPCRASIPHLKQLYKKYKDKGLNVIGLSLDGNQMKDQWLKAVDAEQMDWPQFLTDFHCEIIKDYSVAAIPNILLITPDKKILKTGVRGFDLDLILKNIYGN</sequence>
<dbReference type="Pfam" id="PF00578">
    <property type="entry name" value="AhpC-TSA"/>
    <property type="match status" value="1"/>
</dbReference>
<evidence type="ECO:0000313" key="7">
    <source>
        <dbReference type="Proteomes" id="UP001207408"/>
    </source>
</evidence>
<feature type="domain" description="Thioredoxin" evidence="5">
    <location>
        <begin position="278"/>
        <end position="419"/>
    </location>
</feature>
<dbReference type="Pfam" id="PF14289">
    <property type="entry name" value="DUF4369"/>
    <property type="match status" value="1"/>
</dbReference>
<dbReference type="AlphaFoldDB" id="A0AAE3SII8"/>
<evidence type="ECO:0000256" key="2">
    <source>
        <dbReference type="ARBA" id="ARBA00022748"/>
    </source>
</evidence>
<dbReference type="GO" id="GO:0016491">
    <property type="term" value="F:oxidoreductase activity"/>
    <property type="evidence" value="ECO:0007669"/>
    <property type="project" value="InterPro"/>
</dbReference>
<dbReference type="InterPro" id="IPR013766">
    <property type="entry name" value="Thioredoxin_domain"/>
</dbReference>
<dbReference type="Proteomes" id="UP001207408">
    <property type="component" value="Unassembled WGS sequence"/>
</dbReference>
<dbReference type="EMBL" id="JAPDPI010000005">
    <property type="protein sequence ID" value="MCW3804755.1"/>
    <property type="molecule type" value="Genomic_DNA"/>
</dbReference>
<dbReference type="Gene3D" id="3.40.30.10">
    <property type="entry name" value="Glutaredoxin"/>
    <property type="match status" value="1"/>
</dbReference>
<keyword evidence="7" id="KW-1185">Reference proteome</keyword>
<dbReference type="GO" id="GO:0017004">
    <property type="term" value="P:cytochrome complex assembly"/>
    <property type="evidence" value="ECO:0007669"/>
    <property type="project" value="UniProtKB-KW"/>
</dbReference>
<proteinExistence type="predicted"/>
<dbReference type="InterPro" id="IPR025380">
    <property type="entry name" value="DUF4369"/>
</dbReference>
<dbReference type="PROSITE" id="PS51257">
    <property type="entry name" value="PROKAR_LIPOPROTEIN"/>
    <property type="match status" value="1"/>
</dbReference>
<keyword evidence="4" id="KW-0676">Redox-active center</keyword>
<evidence type="ECO:0000256" key="3">
    <source>
        <dbReference type="ARBA" id="ARBA00023157"/>
    </source>
</evidence>
<comment type="subcellular location">
    <subcellularLocation>
        <location evidence="1">Cell envelope</location>
    </subcellularLocation>
</comment>
<evidence type="ECO:0000256" key="4">
    <source>
        <dbReference type="ARBA" id="ARBA00023284"/>
    </source>
</evidence>
<gene>
    <name evidence="6" type="ORF">OM074_03895</name>
</gene>
<accession>A0AAE3SII8</accession>
<dbReference type="GO" id="GO:0016209">
    <property type="term" value="F:antioxidant activity"/>
    <property type="evidence" value="ECO:0007669"/>
    <property type="project" value="InterPro"/>
</dbReference>
<dbReference type="InterPro" id="IPR000866">
    <property type="entry name" value="AhpC/TSA"/>
</dbReference>
<dbReference type="PANTHER" id="PTHR42852">
    <property type="entry name" value="THIOL:DISULFIDE INTERCHANGE PROTEIN DSBE"/>
    <property type="match status" value="1"/>
</dbReference>
<dbReference type="InterPro" id="IPR036249">
    <property type="entry name" value="Thioredoxin-like_sf"/>
</dbReference>
<keyword evidence="3" id="KW-1015">Disulfide bond</keyword>
<evidence type="ECO:0000259" key="5">
    <source>
        <dbReference type="PROSITE" id="PS51352"/>
    </source>
</evidence>